<protein>
    <submittedName>
        <fullName evidence="1">Uncharacterized protein</fullName>
    </submittedName>
</protein>
<name>A0ABR1VHI4_9PEZI</name>
<dbReference type="Proteomes" id="UP001433268">
    <property type="component" value="Unassembled WGS sequence"/>
</dbReference>
<keyword evidence="2" id="KW-1185">Reference proteome</keyword>
<reference evidence="1 2" key="1">
    <citation type="submission" date="2023-01" db="EMBL/GenBank/DDBJ databases">
        <title>Analysis of 21 Apiospora genomes using comparative genomics revels a genus with tremendous synthesis potential of carbohydrate active enzymes and secondary metabolites.</title>
        <authorList>
            <person name="Sorensen T."/>
        </authorList>
    </citation>
    <scope>NUCLEOTIDE SEQUENCE [LARGE SCALE GENOMIC DNA]</scope>
    <source>
        <strain evidence="1 2">CBS 114990</strain>
    </source>
</reference>
<gene>
    <name evidence="1" type="ORF">PG997_010899</name>
</gene>
<comment type="caution">
    <text evidence="1">The sequence shown here is derived from an EMBL/GenBank/DDBJ whole genome shotgun (WGS) entry which is preliminary data.</text>
</comment>
<dbReference type="RefSeq" id="XP_066664504.1">
    <property type="nucleotide sequence ID" value="XM_066815214.1"/>
</dbReference>
<dbReference type="EMBL" id="JAQQWN010000008">
    <property type="protein sequence ID" value="KAK8070696.1"/>
    <property type="molecule type" value="Genomic_DNA"/>
</dbReference>
<evidence type="ECO:0000313" key="1">
    <source>
        <dbReference type="EMBL" id="KAK8070696.1"/>
    </source>
</evidence>
<dbReference type="GeneID" id="92048274"/>
<proteinExistence type="predicted"/>
<organism evidence="1 2">
    <name type="scientific">Apiospora hydei</name>
    <dbReference type="NCBI Taxonomy" id="1337664"/>
    <lineage>
        <taxon>Eukaryota</taxon>
        <taxon>Fungi</taxon>
        <taxon>Dikarya</taxon>
        <taxon>Ascomycota</taxon>
        <taxon>Pezizomycotina</taxon>
        <taxon>Sordariomycetes</taxon>
        <taxon>Xylariomycetidae</taxon>
        <taxon>Amphisphaeriales</taxon>
        <taxon>Apiosporaceae</taxon>
        <taxon>Apiospora</taxon>
    </lineage>
</organism>
<accession>A0ABR1VHI4</accession>
<sequence>MAFLESDKDVALWPKPDWLMEHWPSQTISHITLRLAQALGYMAGRAPISDEVLETYEWNSKAPFQVPVNVVLNDEYRGDCIMTGLNSPSENNGPPHINEGRGLQHWNARSYIVHQNGDMGAVIGIEDSERTPGSIDICELQALMILLDRQTVYHPEKAKLRAWVVSVKPDYLRALEAYVDQSVDRYTFHFSIVGETTWEERVTRNLESTDPQ</sequence>
<evidence type="ECO:0000313" key="2">
    <source>
        <dbReference type="Proteomes" id="UP001433268"/>
    </source>
</evidence>